<keyword evidence="4 8" id="KW-0812">Transmembrane</keyword>
<feature type="transmembrane region" description="Helical" evidence="8">
    <location>
        <begin position="224"/>
        <end position="247"/>
    </location>
</feature>
<feature type="transmembrane region" description="Helical" evidence="8">
    <location>
        <begin position="51"/>
        <end position="74"/>
    </location>
</feature>
<dbReference type="PANTHER" id="PTHR31806:SF1">
    <property type="entry name" value="PURINE-CYTOSINE PERMEASE FCY2-RELATED"/>
    <property type="match status" value="1"/>
</dbReference>
<feature type="transmembrane region" description="Helical" evidence="8">
    <location>
        <begin position="442"/>
        <end position="459"/>
    </location>
</feature>
<evidence type="ECO:0000313" key="10">
    <source>
        <dbReference type="Proteomes" id="UP000192660"/>
    </source>
</evidence>
<name>A0A1W1W6D2_SULTA</name>
<feature type="transmembrane region" description="Helical" evidence="8">
    <location>
        <begin position="192"/>
        <end position="212"/>
    </location>
</feature>
<sequence length="470" mass="50954">MLSPKKTALSAALSLMTSRDRQTEPPLWRIEAIGIEPVPDHDRYGGAPQLFWVWFAGNLSFAYLVIGAVIWTFGLSLWQSVFALIVGLSAYWIIGYLGLPGQRTGIPTMAYSARYFGVHGNRFMAIVSWINMLGWETVVLVIATYAMETILKLLLGVPITVLWVLLSLILSAALELTIAFFGHALIERFQQWFSYIFGVLTLLVLMAFIPHIKWHLILTKAPGPWLASFLPAVTIVVAASVLSWVTTASDYTRHLPKTVPPQNVVQAAAWGSIISTGLMMFAGLLLSQSAPDLSSAVNPIALLLKWMPAWAEIPYLVVTMIGIIAGGILDAYSSGLSLLAAGVKVPRSRTIGVDAVVSIGASLYVLLVSQQFLFSFEAFLSLIAGFLAPWAAIALMNVSHAPRASAKAAMTSWILGTGIALSTTATPIFTGPLALGIFRTSSLGYFLGFAVTLVVYWTWTTLHPRIGPKV</sequence>
<dbReference type="Pfam" id="PF02133">
    <property type="entry name" value="Transp_cyt_pur"/>
    <property type="match status" value="1"/>
</dbReference>
<feature type="transmembrane region" description="Helical" evidence="8">
    <location>
        <begin position="267"/>
        <end position="286"/>
    </location>
</feature>
<feature type="transmembrane region" description="Helical" evidence="8">
    <location>
        <begin position="378"/>
        <end position="398"/>
    </location>
</feature>
<evidence type="ECO:0000256" key="8">
    <source>
        <dbReference type="SAM" id="Phobius"/>
    </source>
</evidence>
<evidence type="ECO:0000256" key="4">
    <source>
        <dbReference type="ARBA" id="ARBA00022692"/>
    </source>
</evidence>
<feature type="transmembrane region" description="Helical" evidence="8">
    <location>
        <begin position="410"/>
        <end position="430"/>
    </location>
</feature>
<dbReference type="AlphaFoldDB" id="A0A1W1W6D2"/>
<evidence type="ECO:0000256" key="5">
    <source>
        <dbReference type="ARBA" id="ARBA00022989"/>
    </source>
</evidence>
<dbReference type="InterPro" id="IPR001248">
    <property type="entry name" value="Pur-cyt_permease"/>
</dbReference>
<evidence type="ECO:0000256" key="2">
    <source>
        <dbReference type="ARBA" id="ARBA00008974"/>
    </source>
</evidence>
<dbReference type="STRING" id="28034.BFX07_08405"/>
<feature type="transmembrane region" description="Helical" evidence="8">
    <location>
        <begin position="123"/>
        <end position="146"/>
    </location>
</feature>
<accession>A0A1W1W6D2</accession>
<feature type="transmembrane region" description="Helical" evidence="8">
    <location>
        <begin position="317"/>
        <end position="339"/>
    </location>
</feature>
<organism evidence="9 10">
    <name type="scientific">Sulfobacillus thermosulfidooxidans (strain DSM 9293 / VKM B-1269 / AT-1)</name>
    <dbReference type="NCBI Taxonomy" id="929705"/>
    <lineage>
        <taxon>Bacteria</taxon>
        <taxon>Bacillati</taxon>
        <taxon>Bacillota</taxon>
        <taxon>Clostridia</taxon>
        <taxon>Eubacteriales</taxon>
        <taxon>Clostridiales Family XVII. Incertae Sedis</taxon>
        <taxon>Sulfobacillus</taxon>
    </lineage>
</organism>
<dbReference type="Proteomes" id="UP000192660">
    <property type="component" value="Unassembled WGS sequence"/>
</dbReference>
<dbReference type="GO" id="GO:0022857">
    <property type="term" value="F:transmembrane transporter activity"/>
    <property type="evidence" value="ECO:0007669"/>
    <property type="project" value="InterPro"/>
</dbReference>
<evidence type="ECO:0000256" key="3">
    <source>
        <dbReference type="ARBA" id="ARBA00022448"/>
    </source>
</evidence>
<keyword evidence="6 7" id="KW-0472">Membrane</keyword>
<comment type="subcellular location">
    <subcellularLocation>
        <location evidence="1">Membrane</location>
        <topology evidence="1">Multi-pass membrane protein</topology>
    </subcellularLocation>
</comment>
<feature type="transmembrane region" description="Helical" evidence="8">
    <location>
        <begin position="81"/>
        <end position="99"/>
    </location>
</feature>
<feature type="transmembrane region" description="Helical" evidence="8">
    <location>
        <begin position="153"/>
        <end position="186"/>
    </location>
</feature>
<dbReference type="InterPro" id="IPR026030">
    <property type="entry name" value="Pur-cyt_permease_Fcy2/21/22"/>
</dbReference>
<dbReference type="Gene3D" id="1.10.4160.10">
    <property type="entry name" value="Hydantoin permease"/>
    <property type="match status" value="1"/>
</dbReference>
<proteinExistence type="inferred from homology"/>
<evidence type="ECO:0000256" key="7">
    <source>
        <dbReference type="PIRNR" id="PIRNR002744"/>
    </source>
</evidence>
<dbReference type="RefSeq" id="WP_020374472.1">
    <property type="nucleotide sequence ID" value="NZ_FWWY01000001.1"/>
</dbReference>
<keyword evidence="5 8" id="KW-1133">Transmembrane helix</keyword>
<comment type="similarity">
    <text evidence="2 7">Belongs to the purine-cytosine permease (2.A.39) family.</text>
</comment>
<dbReference type="GO" id="GO:0005886">
    <property type="term" value="C:plasma membrane"/>
    <property type="evidence" value="ECO:0007669"/>
    <property type="project" value="TreeGrafter"/>
</dbReference>
<evidence type="ECO:0000256" key="1">
    <source>
        <dbReference type="ARBA" id="ARBA00004141"/>
    </source>
</evidence>
<dbReference type="OrthoDB" id="9809167at2"/>
<dbReference type="PANTHER" id="PTHR31806">
    <property type="entry name" value="PURINE-CYTOSINE PERMEASE FCY2-RELATED"/>
    <property type="match status" value="1"/>
</dbReference>
<dbReference type="EMBL" id="FWWY01000001">
    <property type="protein sequence ID" value="SMC01825.1"/>
    <property type="molecule type" value="Genomic_DNA"/>
</dbReference>
<evidence type="ECO:0000256" key="6">
    <source>
        <dbReference type="ARBA" id="ARBA00023136"/>
    </source>
</evidence>
<keyword evidence="3 7" id="KW-0813">Transport</keyword>
<feature type="transmembrane region" description="Helical" evidence="8">
    <location>
        <begin position="351"/>
        <end position="372"/>
    </location>
</feature>
<evidence type="ECO:0000313" key="9">
    <source>
        <dbReference type="EMBL" id="SMC01825.1"/>
    </source>
</evidence>
<protein>
    <submittedName>
        <fullName evidence="9">Purine-cytosine permease</fullName>
    </submittedName>
</protein>
<gene>
    <name evidence="9" type="ORF">SAMN00768000_0109</name>
</gene>
<dbReference type="PIRSF" id="PIRSF002744">
    <property type="entry name" value="Pur-cyt_permease"/>
    <property type="match status" value="1"/>
</dbReference>
<reference evidence="10" key="1">
    <citation type="submission" date="2017-04" db="EMBL/GenBank/DDBJ databases">
        <authorList>
            <person name="Varghese N."/>
            <person name="Submissions S."/>
        </authorList>
    </citation>
    <scope>NUCLEOTIDE SEQUENCE [LARGE SCALE GENOMIC DNA]</scope>
    <source>
        <strain evidence="10">DSM 9293</strain>
    </source>
</reference>
<keyword evidence="10" id="KW-1185">Reference proteome</keyword>